<sequence length="49" mass="5279">MGVATPGGRFQVRWDEGGRATALGQLTFFAEFLEVSGLFAAWRDGCPMA</sequence>
<dbReference type="Proteomes" id="UP000306324">
    <property type="component" value="Unassembled WGS sequence"/>
</dbReference>
<organism evidence="1 2">
    <name type="scientific">Candidatus Accumulibacter phosphatis</name>
    <dbReference type="NCBI Taxonomy" id="327160"/>
    <lineage>
        <taxon>Bacteria</taxon>
        <taxon>Pseudomonadati</taxon>
        <taxon>Pseudomonadota</taxon>
        <taxon>Betaproteobacteria</taxon>
        <taxon>Candidatus Accumulibacter</taxon>
    </lineage>
</organism>
<evidence type="ECO:0000313" key="1">
    <source>
        <dbReference type="EMBL" id="TMQ75980.1"/>
    </source>
</evidence>
<proteinExistence type="predicted"/>
<accession>A0A5S4EKU6</accession>
<name>A0A5S4EKU6_9PROT</name>
<keyword evidence="2" id="KW-1185">Reference proteome</keyword>
<comment type="caution">
    <text evidence="1">The sequence shown here is derived from an EMBL/GenBank/DDBJ whole genome shotgun (WGS) entry which is preliminary data.</text>
</comment>
<protein>
    <submittedName>
        <fullName evidence="1">Uncharacterized protein</fullName>
    </submittedName>
</protein>
<gene>
    <name evidence="1" type="ORF">ACCUM_0202</name>
</gene>
<dbReference type="EMBL" id="SWAD01000067">
    <property type="protein sequence ID" value="TMQ75980.1"/>
    <property type="molecule type" value="Genomic_DNA"/>
</dbReference>
<dbReference type="AlphaFoldDB" id="A0A5S4EKU6"/>
<reference evidence="1 2" key="1">
    <citation type="submission" date="2019-04" db="EMBL/GenBank/DDBJ databases">
        <title>A novel phosphate-accumulating bacterium identified in bioreactor for phosphate removal from wastewater.</title>
        <authorList>
            <person name="Kotlyarov R.Y."/>
            <person name="Beletsky A.V."/>
            <person name="Kallistova A.Y."/>
            <person name="Dorofeev A.G."/>
            <person name="Nikolaev Y.Y."/>
            <person name="Pimenov N.V."/>
            <person name="Ravin N.V."/>
            <person name="Mardanov A.V."/>
        </authorList>
    </citation>
    <scope>NUCLEOTIDE SEQUENCE [LARGE SCALE GENOMIC DNA]</scope>
    <source>
        <strain evidence="1 2">Bin19</strain>
    </source>
</reference>
<evidence type="ECO:0000313" key="2">
    <source>
        <dbReference type="Proteomes" id="UP000306324"/>
    </source>
</evidence>